<sequence>MRNPRIFSDQPLQAGSSVGLSESAANHVGRVLRMRPDEPLILFNGQGGAWQGTVESVSKKAVTVYLESVIEGDAQSPLIIELGQTLSRGERMDYAIQKATEAGVTSITPLWSERCEVKLNADRLDKRVKHWQQVAISACEQCGRNIVPVINTPVKLEEWFSTRSTELNFVLHHRTREKLSGFDQPTSVSLLIGPEGGLTSQEIELAESQQFNPLALGPRVLRTETAPVVAISLMQYLWGDYQ</sequence>
<comment type="function">
    <text evidence="10 12">Specifically methylates the N3 position of the uracil ring of uridine 1498 (m3U1498) in 16S rRNA. Acts on the fully assembled 30S ribosomal subunit.</text>
</comment>
<evidence type="ECO:0000256" key="5">
    <source>
        <dbReference type="ARBA" id="ARBA00022490"/>
    </source>
</evidence>
<dbReference type="InterPro" id="IPR029028">
    <property type="entry name" value="Alpha/beta_knot_MTases"/>
</dbReference>
<name>A0A081K6U6_9GAMM</name>
<keyword evidence="7 12" id="KW-0489">Methyltransferase</keyword>
<evidence type="ECO:0000259" key="13">
    <source>
        <dbReference type="Pfam" id="PF04452"/>
    </source>
</evidence>
<accession>A0A081K6U6</accession>
<evidence type="ECO:0000313" key="16">
    <source>
        <dbReference type="Proteomes" id="UP000027997"/>
    </source>
</evidence>
<evidence type="ECO:0000313" key="15">
    <source>
        <dbReference type="EMBL" id="KEI69872.1"/>
    </source>
</evidence>
<dbReference type="GO" id="GO:0070042">
    <property type="term" value="F:rRNA (uridine-N3-)-methyltransferase activity"/>
    <property type="evidence" value="ECO:0007669"/>
    <property type="project" value="TreeGrafter"/>
</dbReference>
<proteinExistence type="inferred from homology"/>
<protein>
    <recommendedName>
        <fullName evidence="4 12">Ribosomal RNA small subunit methyltransferase E</fullName>
        <ecNumber evidence="3 12">2.1.1.193</ecNumber>
    </recommendedName>
</protein>
<keyword evidence="5 12" id="KW-0963">Cytoplasm</keyword>
<keyword evidence="6 12" id="KW-0698">rRNA processing</keyword>
<organism evidence="15 16">
    <name type="scientific">Endozoicomonas elysicola</name>
    <dbReference type="NCBI Taxonomy" id="305900"/>
    <lineage>
        <taxon>Bacteria</taxon>
        <taxon>Pseudomonadati</taxon>
        <taxon>Pseudomonadota</taxon>
        <taxon>Gammaproteobacteria</taxon>
        <taxon>Oceanospirillales</taxon>
        <taxon>Endozoicomonadaceae</taxon>
        <taxon>Endozoicomonas</taxon>
    </lineage>
</organism>
<dbReference type="RefSeq" id="WP_020584644.1">
    <property type="nucleotide sequence ID" value="NZ_JOJP01000001.1"/>
</dbReference>
<evidence type="ECO:0000256" key="6">
    <source>
        <dbReference type="ARBA" id="ARBA00022552"/>
    </source>
</evidence>
<evidence type="ECO:0000256" key="8">
    <source>
        <dbReference type="ARBA" id="ARBA00022679"/>
    </source>
</evidence>
<dbReference type="PIRSF" id="PIRSF015601">
    <property type="entry name" value="MTase_slr0722"/>
    <property type="match status" value="1"/>
</dbReference>
<dbReference type="Pfam" id="PF20260">
    <property type="entry name" value="PUA_4"/>
    <property type="match status" value="1"/>
</dbReference>
<evidence type="ECO:0000256" key="7">
    <source>
        <dbReference type="ARBA" id="ARBA00022603"/>
    </source>
</evidence>
<dbReference type="Proteomes" id="UP000027997">
    <property type="component" value="Unassembled WGS sequence"/>
</dbReference>
<dbReference type="InterPro" id="IPR046886">
    <property type="entry name" value="RsmE_MTase_dom"/>
</dbReference>
<evidence type="ECO:0000256" key="3">
    <source>
        <dbReference type="ARBA" id="ARBA00012328"/>
    </source>
</evidence>
<dbReference type="NCBIfam" id="NF008692">
    <property type="entry name" value="PRK11713.1-5"/>
    <property type="match status" value="1"/>
</dbReference>
<dbReference type="Gene3D" id="2.40.240.20">
    <property type="entry name" value="Hypothetical PUA domain-like, domain 1"/>
    <property type="match status" value="1"/>
</dbReference>
<dbReference type="GO" id="GO:0005737">
    <property type="term" value="C:cytoplasm"/>
    <property type="evidence" value="ECO:0007669"/>
    <property type="project" value="UniProtKB-SubCell"/>
</dbReference>
<dbReference type="Pfam" id="PF04452">
    <property type="entry name" value="Methyltrans_RNA"/>
    <property type="match status" value="1"/>
</dbReference>
<dbReference type="EMBL" id="JOJP01000001">
    <property type="protein sequence ID" value="KEI69872.1"/>
    <property type="molecule type" value="Genomic_DNA"/>
</dbReference>
<dbReference type="InterPro" id="IPR006700">
    <property type="entry name" value="RsmE"/>
</dbReference>
<evidence type="ECO:0000256" key="1">
    <source>
        <dbReference type="ARBA" id="ARBA00004496"/>
    </source>
</evidence>
<evidence type="ECO:0000256" key="4">
    <source>
        <dbReference type="ARBA" id="ARBA00013673"/>
    </source>
</evidence>
<dbReference type="InterPro" id="IPR029026">
    <property type="entry name" value="tRNA_m1G_MTases_N"/>
</dbReference>
<dbReference type="SUPFAM" id="SSF75217">
    <property type="entry name" value="alpha/beta knot"/>
    <property type="match status" value="1"/>
</dbReference>
<comment type="caution">
    <text evidence="15">The sequence shown here is derived from an EMBL/GenBank/DDBJ whole genome shotgun (WGS) entry which is preliminary data.</text>
</comment>
<feature type="domain" description="Ribosomal RNA small subunit methyltransferase E methyltransferase" evidence="13">
    <location>
        <begin position="75"/>
        <end position="235"/>
    </location>
</feature>
<dbReference type="InterPro" id="IPR015947">
    <property type="entry name" value="PUA-like_sf"/>
</dbReference>
<evidence type="ECO:0000256" key="11">
    <source>
        <dbReference type="ARBA" id="ARBA00047944"/>
    </source>
</evidence>
<dbReference type="PANTHER" id="PTHR30027:SF3">
    <property type="entry name" value="16S RRNA (URACIL(1498)-N(3))-METHYLTRANSFERASE"/>
    <property type="match status" value="1"/>
</dbReference>
<dbReference type="GO" id="GO:0070475">
    <property type="term" value="P:rRNA base methylation"/>
    <property type="evidence" value="ECO:0007669"/>
    <property type="project" value="TreeGrafter"/>
</dbReference>
<dbReference type="InterPro" id="IPR046887">
    <property type="entry name" value="RsmE_PUA-like"/>
</dbReference>
<dbReference type="SUPFAM" id="SSF88697">
    <property type="entry name" value="PUA domain-like"/>
    <property type="match status" value="1"/>
</dbReference>
<evidence type="ECO:0000256" key="10">
    <source>
        <dbReference type="ARBA" id="ARBA00025699"/>
    </source>
</evidence>
<dbReference type="PANTHER" id="PTHR30027">
    <property type="entry name" value="RIBOSOMAL RNA SMALL SUBUNIT METHYLTRANSFERASE E"/>
    <property type="match status" value="1"/>
</dbReference>
<comment type="similarity">
    <text evidence="2 12">Belongs to the RNA methyltransferase RsmE family.</text>
</comment>
<dbReference type="CDD" id="cd18084">
    <property type="entry name" value="RsmE-like"/>
    <property type="match status" value="1"/>
</dbReference>
<comment type="subcellular location">
    <subcellularLocation>
        <location evidence="1 12">Cytoplasm</location>
    </subcellularLocation>
</comment>
<keyword evidence="9 12" id="KW-0949">S-adenosyl-L-methionine</keyword>
<feature type="domain" description="Ribosomal RNA small subunit methyltransferase E PUA-like" evidence="14">
    <location>
        <begin position="21"/>
        <end position="64"/>
    </location>
</feature>
<keyword evidence="8 12" id="KW-0808">Transferase</keyword>
<evidence type="ECO:0000256" key="12">
    <source>
        <dbReference type="PIRNR" id="PIRNR015601"/>
    </source>
</evidence>
<evidence type="ECO:0000256" key="9">
    <source>
        <dbReference type="ARBA" id="ARBA00022691"/>
    </source>
</evidence>
<dbReference type="STRING" id="305900.GV64_03150"/>
<gene>
    <name evidence="15" type="ORF">GV64_03150</name>
</gene>
<dbReference type="AlphaFoldDB" id="A0A081K6U6"/>
<comment type="catalytic activity">
    <reaction evidence="11 12">
        <text>uridine(1498) in 16S rRNA + S-adenosyl-L-methionine = N(3)-methyluridine(1498) in 16S rRNA + S-adenosyl-L-homocysteine + H(+)</text>
        <dbReference type="Rhea" id="RHEA:42920"/>
        <dbReference type="Rhea" id="RHEA-COMP:10283"/>
        <dbReference type="Rhea" id="RHEA-COMP:10284"/>
        <dbReference type="ChEBI" id="CHEBI:15378"/>
        <dbReference type="ChEBI" id="CHEBI:57856"/>
        <dbReference type="ChEBI" id="CHEBI:59789"/>
        <dbReference type="ChEBI" id="CHEBI:65315"/>
        <dbReference type="ChEBI" id="CHEBI:74502"/>
        <dbReference type="EC" id="2.1.1.193"/>
    </reaction>
</comment>
<dbReference type="Gene3D" id="3.40.1280.10">
    <property type="match status" value="1"/>
</dbReference>
<evidence type="ECO:0000256" key="2">
    <source>
        <dbReference type="ARBA" id="ARBA00005528"/>
    </source>
</evidence>
<reference evidence="15 16" key="1">
    <citation type="submission" date="2014-06" db="EMBL/GenBank/DDBJ databases">
        <title>Whole Genome Sequences of Three Symbiotic Endozoicomonas Bacteria.</title>
        <authorList>
            <person name="Neave M.J."/>
            <person name="Apprill A."/>
            <person name="Voolstra C.R."/>
        </authorList>
    </citation>
    <scope>NUCLEOTIDE SEQUENCE [LARGE SCALE GENOMIC DNA]</scope>
    <source>
        <strain evidence="15 16">DSM 22380</strain>
    </source>
</reference>
<evidence type="ECO:0000259" key="14">
    <source>
        <dbReference type="Pfam" id="PF20260"/>
    </source>
</evidence>
<dbReference type="NCBIfam" id="TIGR00046">
    <property type="entry name" value="RsmE family RNA methyltransferase"/>
    <property type="match status" value="1"/>
</dbReference>
<dbReference type="EC" id="2.1.1.193" evidence="3 12"/>
<dbReference type="eggNOG" id="COG1385">
    <property type="taxonomic scope" value="Bacteria"/>
</dbReference>
<keyword evidence="16" id="KW-1185">Reference proteome</keyword>